<dbReference type="GO" id="GO:0000287">
    <property type="term" value="F:magnesium ion binding"/>
    <property type="evidence" value="ECO:0007669"/>
    <property type="project" value="TreeGrafter"/>
</dbReference>
<evidence type="ECO:0000256" key="5">
    <source>
        <dbReference type="ARBA" id="ARBA00022519"/>
    </source>
</evidence>
<dbReference type="GO" id="GO:0015087">
    <property type="term" value="F:cobalt ion transmembrane transporter activity"/>
    <property type="evidence" value="ECO:0007669"/>
    <property type="project" value="TreeGrafter"/>
</dbReference>
<keyword evidence="14" id="KW-1185">Reference proteome</keyword>
<dbReference type="Gene3D" id="3.30.460.20">
    <property type="entry name" value="CorA soluble domain-like"/>
    <property type="match status" value="1"/>
</dbReference>
<dbReference type="AlphaFoldDB" id="A0A371RH87"/>
<evidence type="ECO:0000313" key="13">
    <source>
        <dbReference type="EMBL" id="RFB04802.1"/>
    </source>
</evidence>
<dbReference type="CDD" id="cd12833">
    <property type="entry name" value="ZntB-like_1"/>
    <property type="match status" value="1"/>
</dbReference>
<dbReference type="InterPro" id="IPR045861">
    <property type="entry name" value="CorA_cytoplasmic_dom"/>
</dbReference>
<evidence type="ECO:0000256" key="10">
    <source>
        <dbReference type="ARBA" id="ARBA00023136"/>
    </source>
</evidence>
<dbReference type="PANTHER" id="PTHR46494">
    <property type="entry name" value="CORA FAMILY METAL ION TRANSPORTER (EUROFUNG)"/>
    <property type="match status" value="1"/>
</dbReference>
<comment type="similarity">
    <text evidence="2">Belongs to the CorA metal ion transporter (MIT) (TC 1.A.35) family.</text>
</comment>
<keyword evidence="4" id="KW-1003">Cell membrane</keyword>
<dbReference type="GO" id="GO:0050897">
    <property type="term" value="F:cobalt ion binding"/>
    <property type="evidence" value="ECO:0007669"/>
    <property type="project" value="TreeGrafter"/>
</dbReference>
<dbReference type="Gene3D" id="1.20.58.340">
    <property type="entry name" value="Magnesium transport protein CorA, transmembrane region"/>
    <property type="match status" value="2"/>
</dbReference>
<keyword evidence="7" id="KW-0862">Zinc</keyword>
<keyword evidence="8 12" id="KW-1133">Transmembrane helix</keyword>
<dbReference type="RefSeq" id="WP_116391435.1">
    <property type="nucleotide sequence ID" value="NZ_QUQO01000001.1"/>
</dbReference>
<sequence length="331" mass="37219">MIQPAPDLPTLPEKAVLYAYDIFPDGTSSPVEREGLIATAADGAAYRWIHLNLACPEIVPWIEHEADDVVATSLTLEDTRPRCAQHKDGFLVNLRGVNLNPESKHEDMVSIRLWVTERLIVSVRIRKLMAIVAIHEQVDRNASPHSTANFLSRLAAGLTSKMDPVITDLSDTVDEFETHTLDEENISRSDLATIRRKAIILRRYIAPQRDALNTLAFSASDMIDDRTQASLREATDRVMRMVEELDAVRERCTILKDQLTDQRAEEMNARLMVLSVVTAIFLPLGFLTGLFGINIGGMPGTENAAAFWIFASVLTALGLIQLWWFRHKKWF</sequence>
<evidence type="ECO:0000256" key="6">
    <source>
        <dbReference type="ARBA" id="ARBA00022692"/>
    </source>
</evidence>
<feature type="transmembrane region" description="Helical" evidence="12">
    <location>
        <begin position="305"/>
        <end position="325"/>
    </location>
</feature>
<evidence type="ECO:0000256" key="9">
    <source>
        <dbReference type="ARBA" id="ARBA00023065"/>
    </source>
</evidence>
<dbReference type="SUPFAM" id="SSF144083">
    <property type="entry name" value="Magnesium transport protein CorA, transmembrane region"/>
    <property type="match status" value="1"/>
</dbReference>
<comment type="caution">
    <text evidence="13">The sequence shown here is derived from an EMBL/GenBank/DDBJ whole genome shotgun (WGS) entry which is preliminary data.</text>
</comment>
<keyword evidence="3" id="KW-0813">Transport</keyword>
<evidence type="ECO:0000256" key="3">
    <source>
        <dbReference type="ARBA" id="ARBA00022448"/>
    </source>
</evidence>
<dbReference type="InterPro" id="IPR045863">
    <property type="entry name" value="CorA_TM1_TM2"/>
</dbReference>
<dbReference type="OrthoDB" id="9803484at2"/>
<dbReference type="Pfam" id="PF01544">
    <property type="entry name" value="CorA"/>
    <property type="match status" value="1"/>
</dbReference>
<keyword evidence="11" id="KW-0175">Coiled coil</keyword>
<proteinExistence type="inferred from homology"/>
<evidence type="ECO:0000256" key="12">
    <source>
        <dbReference type="SAM" id="Phobius"/>
    </source>
</evidence>
<accession>A0A371RH87</accession>
<dbReference type="InterPro" id="IPR002523">
    <property type="entry name" value="MgTranspt_CorA/ZnTranspt_ZntB"/>
</dbReference>
<dbReference type="GO" id="GO:0015095">
    <property type="term" value="F:magnesium ion transmembrane transporter activity"/>
    <property type="evidence" value="ECO:0007669"/>
    <property type="project" value="TreeGrafter"/>
</dbReference>
<organism evidence="13 14">
    <name type="scientific">Parvularcula marina</name>
    <dbReference type="NCBI Taxonomy" id="2292771"/>
    <lineage>
        <taxon>Bacteria</taxon>
        <taxon>Pseudomonadati</taxon>
        <taxon>Pseudomonadota</taxon>
        <taxon>Alphaproteobacteria</taxon>
        <taxon>Parvularculales</taxon>
        <taxon>Parvularculaceae</taxon>
        <taxon>Parvularcula</taxon>
    </lineage>
</organism>
<feature type="transmembrane region" description="Helical" evidence="12">
    <location>
        <begin position="271"/>
        <end position="293"/>
    </location>
</feature>
<dbReference type="EMBL" id="QUQO01000001">
    <property type="protein sequence ID" value="RFB04802.1"/>
    <property type="molecule type" value="Genomic_DNA"/>
</dbReference>
<keyword evidence="6 12" id="KW-0812">Transmembrane</keyword>
<evidence type="ECO:0000256" key="11">
    <source>
        <dbReference type="SAM" id="Coils"/>
    </source>
</evidence>
<evidence type="ECO:0000313" key="14">
    <source>
        <dbReference type="Proteomes" id="UP000264589"/>
    </source>
</evidence>
<keyword evidence="9" id="KW-0406">Ion transport</keyword>
<keyword evidence="10 12" id="KW-0472">Membrane</keyword>
<evidence type="ECO:0000256" key="8">
    <source>
        <dbReference type="ARBA" id="ARBA00022989"/>
    </source>
</evidence>
<dbReference type="FunCoup" id="A0A371RH87">
    <property type="interactions" value="181"/>
</dbReference>
<evidence type="ECO:0000256" key="1">
    <source>
        <dbReference type="ARBA" id="ARBA00004651"/>
    </source>
</evidence>
<evidence type="ECO:0000256" key="4">
    <source>
        <dbReference type="ARBA" id="ARBA00022475"/>
    </source>
</evidence>
<name>A0A371RH87_9PROT</name>
<protein>
    <submittedName>
        <fullName evidence="13">Zinc transporter ZntB</fullName>
    </submittedName>
</protein>
<evidence type="ECO:0000256" key="7">
    <source>
        <dbReference type="ARBA" id="ARBA00022833"/>
    </source>
</evidence>
<comment type="subcellular location">
    <subcellularLocation>
        <location evidence="1">Cell membrane</location>
        <topology evidence="1">Multi-pass membrane protein</topology>
    </subcellularLocation>
</comment>
<gene>
    <name evidence="13" type="ORF">DX908_05610</name>
</gene>
<dbReference type="InParanoid" id="A0A371RH87"/>
<reference evidence="13 14" key="1">
    <citation type="submission" date="2018-08" db="EMBL/GenBank/DDBJ databases">
        <title>Parvularcula sp. SM1705, isolated from surface water of the South Sea China.</title>
        <authorList>
            <person name="Sun L."/>
        </authorList>
    </citation>
    <scope>NUCLEOTIDE SEQUENCE [LARGE SCALE GENOMIC DNA]</scope>
    <source>
        <strain evidence="13 14">SM1705</strain>
    </source>
</reference>
<dbReference type="SUPFAM" id="SSF143865">
    <property type="entry name" value="CorA soluble domain-like"/>
    <property type="match status" value="1"/>
</dbReference>
<keyword evidence="5" id="KW-0997">Cell inner membrane</keyword>
<dbReference type="PANTHER" id="PTHR46494:SF3">
    <property type="entry name" value="ZINC TRANSPORT PROTEIN ZNTB"/>
    <property type="match status" value="1"/>
</dbReference>
<dbReference type="GO" id="GO:0005886">
    <property type="term" value="C:plasma membrane"/>
    <property type="evidence" value="ECO:0007669"/>
    <property type="project" value="UniProtKB-SubCell"/>
</dbReference>
<evidence type="ECO:0000256" key="2">
    <source>
        <dbReference type="ARBA" id="ARBA00009765"/>
    </source>
</evidence>
<dbReference type="Proteomes" id="UP000264589">
    <property type="component" value="Unassembled WGS sequence"/>
</dbReference>
<feature type="coiled-coil region" evidence="11">
    <location>
        <begin position="231"/>
        <end position="265"/>
    </location>
</feature>